<sequence>MELRKTELGLLLSGLLRYSSAVHTISYISLFLQSHLAWPEKDGKQQKKTHIPCTSRFNTWLVTAPFDPYECSVPCNSFCRY</sequence>
<evidence type="ECO:0000313" key="1">
    <source>
        <dbReference type="EMBL" id="JAD76200.1"/>
    </source>
</evidence>
<reference evidence="1" key="2">
    <citation type="journal article" date="2015" name="Data Brief">
        <title>Shoot transcriptome of the giant reed, Arundo donax.</title>
        <authorList>
            <person name="Barrero R.A."/>
            <person name="Guerrero F.D."/>
            <person name="Moolhuijzen P."/>
            <person name="Goolsby J.A."/>
            <person name="Tidwell J."/>
            <person name="Bellgard S.E."/>
            <person name="Bellgard M.I."/>
        </authorList>
    </citation>
    <scope>NUCLEOTIDE SEQUENCE</scope>
    <source>
        <tissue evidence="1">Shoot tissue taken approximately 20 cm above the soil surface</tissue>
    </source>
</reference>
<dbReference type="AlphaFoldDB" id="A0A0A9CS47"/>
<reference evidence="1" key="1">
    <citation type="submission" date="2014-09" db="EMBL/GenBank/DDBJ databases">
        <authorList>
            <person name="Magalhaes I.L.F."/>
            <person name="Oliveira U."/>
            <person name="Santos F.R."/>
            <person name="Vidigal T.H.D.A."/>
            <person name="Brescovit A.D."/>
            <person name="Santos A.J."/>
        </authorList>
    </citation>
    <scope>NUCLEOTIDE SEQUENCE</scope>
    <source>
        <tissue evidence="1">Shoot tissue taken approximately 20 cm above the soil surface</tissue>
    </source>
</reference>
<name>A0A0A9CS47_ARUDO</name>
<dbReference type="EMBL" id="GBRH01221695">
    <property type="protein sequence ID" value="JAD76200.1"/>
    <property type="molecule type" value="Transcribed_RNA"/>
</dbReference>
<proteinExistence type="predicted"/>
<protein>
    <submittedName>
        <fullName evidence="1">Uncharacterized protein</fullName>
    </submittedName>
</protein>
<accession>A0A0A9CS47</accession>
<organism evidence="1">
    <name type="scientific">Arundo donax</name>
    <name type="common">Giant reed</name>
    <name type="synonym">Donax arundinaceus</name>
    <dbReference type="NCBI Taxonomy" id="35708"/>
    <lineage>
        <taxon>Eukaryota</taxon>
        <taxon>Viridiplantae</taxon>
        <taxon>Streptophyta</taxon>
        <taxon>Embryophyta</taxon>
        <taxon>Tracheophyta</taxon>
        <taxon>Spermatophyta</taxon>
        <taxon>Magnoliopsida</taxon>
        <taxon>Liliopsida</taxon>
        <taxon>Poales</taxon>
        <taxon>Poaceae</taxon>
        <taxon>PACMAD clade</taxon>
        <taxon>Arundinoideae</taxon>
        <taxon>Arundineae</taxon>
        <taxon>Arundo</taxon>
    </lineage>
</organism>